<proteinExistence type="inferred from homology"/>
<organism evidence="9 10">
    <name type="scientific">Trichinella britovi</name>
    <name type="common">Parasitic roundworm</name>
    <dbReference type="NCBI Taxonomy" id="45882"/>
    <lineage>
        <taxon>Eukaryota</taxon>
        <taxon>Metazoa</taxon>
        <taxon>Ecdysozoa</taxon>
        <taxon>Nematoda</taxon>
        <taxon>Enoplea</taxon>
        <taxon>Dorylaimia</taxon>
        <taxon>Trichinellida</taxon>
        <taxon>Trichinellidae</taxon>
        <taxon>Trichinella</taxon>
    </lineage>
</organism>
<accession>A0A0V1CD35</accession>
<protein>
    <recommendedName>
        <fullName evidence="6">Small ribosomal subunit protein uS10m</fullName>
    </recommendedName>
    <alternativeName>
        <fullName evidence="7">28S ribosomal protein S10, mitochondrial</fullName>
    </alternativeName>
</protein>
<dbReference type="PANTHER" id="PTHR13334:SF4">
    <property type="entry name" value="SMALL RIBOSOMAL SUBUNIT PROTEIN US10M"/>
    <property type="match status" value="1"/>
</dbReference>
<keyword evidence="3 9" id="KW-0689">Ribosomal protein</keyword>
<dbReference type="Proteomes" id="UP000054653">
    <property type="component" value="Unassembled WGS sequence"/>
</dbReference>
<dbReference type="EMBL" id="JYDI01000251">
    <property type="protein sequence ID" value="KRY47215.1"/>
    <property type="molecule type" value="Genomic_DNA"/>
</dbReference>
<evidence type="ECO:0000256" key="6">
    <source>
        <dbReference type="ARBA" id="ARBA00035261"/>
    </source>
</evidence>
<dbReference type="InterPro" id="IPR027486">
    <property type="entry name" value="Ribosomal_uS10_dom"/>
</dbReference>
<comment type="similarity">
    <text evidence="2">Belongs to the universal ribosomal protein uS10 family.</text>
</comment>
<sequence>MSPWTPAMPALTPSDPWTPLLELLLSCIPSSYLCYKLHFSSAMLRRQVQRVFRFSLLDKCSVLQSRYCGPALLSNDQVRNVRMTREEVLHRRMDVIPKYETPAAHYPYLIDLVDEEPVTKPLEKDILYKSIEIRTMGHDRAVLASYETFALTAARHLQISVEEAGELKPPYVLWRRTLVRSAHVHKNTRVQYETRTYRRSFRIIHLTGSTADTYLEYIQRNLPEGVGMEVIKKQLSRLPTHIKAPLQNTSSLNEPN</sequence>
<dbReference type="AlphaFoldDB" id="A0A0V1CD35"/>
<evidence type="ECO:0000259" key="8">
    <source>
        <dbReference type="SMART" id="SM01403"/>
    </source>
</evidence>
<dbReference type="GO" id="GO:0005763">
    <property type="term" value="C:mitochondrial small ribosomal subunit"/>
    <property type="evidence" value="ECO:0007669"/>
    <property type="project" value="InterPro"/>
</dbReference>
<gene>
    <name evidence="9" type="primary">MRPS10</name>
    <name evidence="9" type="ORF">T03_14955</name>
</gene>
<dbReference type="PANTHER" id="PTHR13334">
    <property type="entry name" value="MITOCHONDRIAL 28S RIBOSOMAL PROTEIN S10"/>
    <property type="match status" value="1"/>
</dbReference>
<evidence type="ECO:0000256" key="5">
    <source>
        <dbReference type="ARBA" id="ARBA00023274"/>
    </source>
</evidence>
<evidence type="ECO:0000313" key="10">
    <source>
        <dbReference type="Proteomes" id="UP000054653"/>
    </source>
</evidence>
<evidence type="ECO:0000313" key="9">
    <source>
        <dbReference type="EMBL" id="KRY47215.1"/>
    </source>
</evidence>
<keyword evidence="10" id="KW-1185">Reference proteome</keyword>
<keyword evidence="4" id="KW-0496">Mitochondrion</keyword>
<evidence type="ECO:0000256" key="7">
    <source>
        <dbReference type="ARBA" id="ARBA00035544"/>
    </source>
</evidence>
<dbReference type="InterPro" id="IPR040055">
    <property type="entry name" value="Ribosomal_uS10m"/>
</dbReference>
<dbReference type="SUPFAM" id="SSF54999">
    <property type="entry name" value="Ribosomal protein S10"/>
    <property type="match status" value="1"/>
</dbReference>
<comment type="subcellular location">
    <subcellularLocation>
        <location evidence="1">Mitochondrion</location>
    </subcellularLocation>
</comment>
<dbReference type="Gene3D" id="3.30.70.600">
    <property type="entry name" value="Ribosomal protein S10 domain"/>
    <property type="match status" value="1"/>
</dbReference>
<dbReference type="Pfam" id="PF00338">
    <property type="entry name" value="Ribosomal_S10"/>
    <property type="match status" value="1"/>
</dbReference>
<evidence type="ECO:0000256" key="1">
    <source>
        <dbReference type="ARBA" id="ARBA00004173"/>
    </source>
</evidence>
<name>A0A0V1CD35_TRIBR</name>
<dbReference type="OrthoDB" id="366214at2759"/>
<evidence type="ECO:0000256" key="4">
    <source>
        <dbReference type="ARBA" id="ARBA00023128"/>
    </source>
</evidence>
<dbReference type="OMA" id="HYPYLID"/>
<dbReference type="STRING" id="45882.A0A0V1CD35"/>
<feature type="domain" description="Small ribosomal subunit protein uS10" evidence="8">
    <location>
        <begin position="132"/>
        <end position="231"/>
    </location>
</feature>
<dbReference type="InterPro" id="IPR036838">
    <property type="entry name" value="Ribosomal_uS10_dom_sf"/>
</dbReference>
<dbReference type="SMART" id="SM01403">
    <property type="entry name" value="Ribosomal_S10"/>
    <property type="match status" value="1"/>
</dbReference>
<comment type="caution">
    <text evidence="9">The sequence shown here is derived from an EMBL/GenBank/DDBJ whole genome shotgun (WGS) entry which is preliminary data.</text>
</comment>
<keyword evidence="5" id="KW-0687">Ribonucleoprotein</keyword>
<reference evidence="9 10" key="1">
    <citation type="submission" date="2015-01" db="EMBL/GenBank/DDBJ databases">
        <title>Evolution of Trichinella species and genotypes.</title>
        <authorList>
            <person name="Korhonen P.K."/>
            <person name="Edoardo P."/>
            <person name="Giuseppe L.R."/>
            <person name="Gasser R.B."/>
        </authorList>
    </citation>
    <scope>NUCLEOTIDE SEQUENCE [LARGE SCALE GENOMIC DNA]</scope>
    <source>
        <strain evidence="9">ISS120</strain>
    </source>
</reference>
<evidence type="ECO:0000256" key="2">
    <source>
        <dbReference type="ARBA" id="ARBA00007102"/>
    </source>
</evidence>
<evidence type="ECO:0000256" key="3">
    <source>
        <dbReference type="ARBA" id="ARBA00022980"/>
    </source>
</evidence>